<keyword evidence="7" id="KW-1185">Reference proteome</keyword>
<reference evidence="6" key="1">
    <citation type="submission" date="2020-10" db="EMBL/GenBank/DDBJ databases">
        <authorList>
            <person name="Lu T."/>
            <person name="Wang Q."/>
            <person name="Han X."/>
        </authorList>
    </citation>
    <scope>NUCLEOTIDE SEQUENCE</scope>
    <source>
        <strain evidence="6">WQ 117</strain>
    </source>
</reference>
<dbReference type="PANTHER" id="PTHR30329">
    <property type="entry name" value="STATOR ELEMENT OF FLAGELLAR MOTOR COMPLEX"/>
    <property type="match status" value="1"/>
</dbReference>
<evidence type="ECO:0000256" key="1">
    <source>
        <dbReference type="ARBA" id="ARBA00004442"/>
    </source>
</evidence>
<dbReference type="Pfam" id="PF00691">
    <property type="entry name" value="OmpA"/>
    <property type="match status" value="1"/>
</dbReference>
<dbReference type="Proteomes" id="UP000608754">
    <property type="component" value="Unassembled WGS sequence"/>
</dbReference>
<evidence type="ECO:0000256" key="3">
    <source>
        <dbReference type="ARBA" id="ARBA00023237"/>
    </source>
</evidence>
<dbReference type="PANTHER" id="PTHR30329:SF21">
    <property type="entry name" value="LIPOPROTEIN YIAD-RELATED"/>
    <property type="match status" value="1"/>
</dbReference>
<evidence type="ECO:0000313" key="7">
    <source>
        <dbReference type="Proteomes" id="UP000608754"/>
    </source>
</evidence>
<dbReference type="Gene3D" id="3.30.1330.60">
    <property type="entry name" value="OmpA-like domain"/>
    <property type="match status" value="1"/>
</dbReference>
<evidence type="ECO:0000256" key="2">
    <source>
        <dbReference type="ARBA" id="ARBA00023136"/>
    </source>
</evidence>
<accession>A0A8J7KE11</accession>
<dbReference type="InterPro" id="IPR050330">
    <property type="entry name" value="Bact_OuterMem_StrucFunc"/>
</dbReference>
<dbReference type="PROSITE" id="PS51123">
    <property type="entry name" value="OMPA_2"/>
    <property type="match status" value="1"/>
</dbReference>
<name>A0A8J7KE11_9FLAO</name>
<dbReference type="InterPro" id="IPR006664">
    <property type="entry name" value="OMP_bac"/>
</dbReference>
<gene>
    <name evidence="6" type="ORF">IM532_11000</name>
</gene>
<feature type="domain" description="OmpA-like" evidence="5">
    <location>
        <begin position="228"/>
        <end position="338"/>
    </location>
</feature>
<keyword evidence="3" id="KW-0998">Cell outer membrane</keyword>
<dbReference type="CDD" id="cd07185">
    <property type="entry name" value="OmpA_C-like"/>
    <property type="match status" value="1"/>
</dbReference>
<dbReference type="RefSeq" id="WP_194183506.1">
    <property type="nucleotide sequence ID" value="NZ_JADGIK010000007.1"/>
</dbReference>
<evidence type="ECO:0000259" key="5">
    <source>
        <dbReference type="PROSITE" id="PS51123"/>
    </source>
</evidence>
<organism evidence="6 7">
    <name type="scientific">Faecalibacter rhinopitheci</name>
    <dbReference type="NCBI Taxonomy" id="2779678"/>
    <lineage>
        <taxon>Bacteria</taxon>
        <taxon>Pseudomonadati</taxon>
        <taxon>Bacteroidota</taxon>
        <taxon>Flavobacteriia</taxon>
        <taxon>Flavobacteriales</taxon>
        <taxon>Weeksellaceae</taxon>
        <taxon>Faecalibacter</taxon>
    </lineage>
</organism>
<dbReference type="SUPFAM" id="SSF103088">
    <property type="entry name" value="OmpA-like"/>
    <property type="match status" value="1"/>
</dbReference>
<comment type="subcellular location">
    <subcellularLocation>
        <location evidence="1">Cell outer membrane</location>
    </subcellularLocation>
</comment>
<protein>
    <submittedName>
        <fullName evidence="6">OmpA family protein</fullName>
    </submittedName>
</protein>
<dbReference type="PROSITE" id="PS51257">
    <property type="entry name" value="PROKAR_LIPOPROTEIN"/>
    <property type="match status" value="1"/>
</dbReference>
<evidence type="ECO:0000256" key="4">
    <source>
        <dbReference type="PROSITE-ProRule" id="PRU00473"/>
    </source>
</evidence>
<dbReference type="InterPro" id="IPR006665">
    <property type="entry name" value="OmpA-like"/>
</dbReference>
<sequence>MKIKLATLSIIVTFISILSCKNEAQKTEIDNSILTDTITKEDTIQNNPSANFTFDIDNYEISTSDWGEFPFFELPEGTKYLNPPKIKNFDVLYIPINGNLVPMEGKVFRAYVKSENGNNDFSYTYFTKSMNDFIISSGGHLVSDTEITKEAYEANKSDMIYLGEDASIGYAGQKVKTYLIRRMDASPIYIVITGDNNSAYLNILEIKEFEQTIKPTSASQIEKDLTNNGKSILNINFDTNKATLKADGKSAVHEITLALKNNPALKISINGHTDNAGIESNNMQLSKNRALTVYNEVVSQGISKDRLQHFGFGSQKPIAENTSEEGKAKNRRVELIKI</sequence>
<dbReference type="EMBL" id="JADGIK010000007">
    <property type="protein sequence ID" value="MBF0597961.1"/>
    <property type="molecule type" value="Genomic_DNA"/>
</dbReference>
<keyword evidence="2 4" id="KW-0472">Membrane</keyword>
<dbReference type="AlphaFoldDB" id="A0A8J7KE11"/>
<proteinExistence type="predicted"/>
<dbReference type="GO" id="GO:0009279">
    <property type="term" value="C:cell outer membrane"/>
    <property type="evidence" value="ECO:0007669"/>
    <property type="project" value="UniProtKB-SubCell"/>
</dbReference>
<comment type="caution">
    <text evidence="6">The sequence shown here is derived from an EMBL/GenBank/DDBJ whole genome shotgun (WGS) entry which is preliminary data.</text>
</comment>
<dbReference type="PRINTS" id="PR01021">
    <property type="entry name" value="OMPADOMAIN"/>
</dbReference>
<evidence type="ECO:0000313" key="6">
    <source>
        <dbReference type="EMBL" id="MBF0597961.1"/>
    </source>
</evidence>
<dbReference type="InterPro" id="IPR036737">
    <property type="entry name" value="OmpA-like_sf"/>
</dbReference>